<feature type="region of interest" description="Disordered" evidence="3">
    <location>
        <begin position="481"/>
        <end position="575"/>
    </location>
</feature>
<evidence type="ECO:0000256" key="2">
    <source>
        <dbReference type="ARBA" id="ARBA00022763"/>
    </source>
</evidence>
<feature type="compositionally biased region" description="Basic and acidic residues" evidence="3">
    <location>
        <begin position="491"/>
        <end position="500"/>
    </location>
</feature>
<dbReference type="Gene3D" id="3.30.565.10">
    <property type="entry name" value="Histidine kinase-like ATPase, C-terminal domain"/>
    <property type="match status" value="1"/>
</dbReference>
<dbReference type="PANTHER" id="PTHR10073:SF41">
    <property type="entry name" value="MISMATCH REPAIR PROTEIN, PUTATIVE (AFU_ORTHOLOGUE AFUA_8G05820)-RELATED"/>
    <property type="match status" value="1"/>
</dbReference>
<dbReference type="Gene3D" id="3.30.230.10">
    <property type="match status" value="1"/>
</dbReference>
<dbReference type="SMART" id="SM01340">
    <property type="entry name" value="DNA_mis_repair"/>
    <property type="match status" value="1"/>
</dbReference>
<feature type="compositionally biased region" description="Polar residues" evidence="3">
    <location>
        <begin position="501"/>
        <end position="515"/>
    </location>
</feature>
<evidence type="ECO:0000313" key="6">
    <source>
        <dbReference type="Proteomes" id="UP001345013"/>
    </source>
</evidence>
<feature type="domain" description="DNA mismatch repair protein S5" evidence="4">
    <location>
        <begin position="221"/>
        <end position="352"/>
    </location>
</feature>
<dbReference type="InterPro" id="IPR014762">
    <property type="entry name" value="DNA_mismatch_repair_CS"/>
</dbReference>
<dbReference type="SUPFAM" id="SSF55874">
    <property type="entry name" value="ATPase domain of HSP90 chaperone/DNA topoisomerase II/histidine kinase"/>
    <property type="match status" value="1"/>
</dbReference>
<dbReference type="InterPro" id="IPR014721">
    <property type="entry name" value="Ribsml_uS5_D2-typ_fold_subgr"/>
</dbReference>
<proteinExistence type="inferred from homology"/>
<keyword evidence="6" id="KW-1185">Reference proteome</keyword>
<keyword evidence="2" id="KW-0227">DNA damage</keyword>
<dbReference type="Proteomes" id="UP001345013">
    <property type="component" value="Unassembled WGS sequence"/>
</dbReference>
<feature type="region of interest" description="Disordered" evidence="3">
    <location>
        <begin position="384"/>
        <end position="428"/>
    </location>
</feature>
<name>A0ABR0K9Q9_9EURO</name>
<accession>A0ABR0K9Q9</accession>
<dbReference type="InterPro" id="IPR036890">
    <property type="entry name" value="HATPase_C_sf"/>
</dbReference>
<dbReference type="InterPro" id="IPR038973">
    <property type="entry name" value="MutL/Mlh/Pms-like"/>
</dbReference>
<feature type="compositionally biased region" description="Polar residues" evidence="3">
    <location>
        <begin position="386"/>
        <end position="412"/>
    </location>
</feature>
<dbReference type="Pfam" id="PF13589">
    <property type="entry name" value="HATPase_c_3"/>
    <property type="match status" value="1"/>
</dbReference>
<evidence type="ECO:0000259" key="4">
    <source>
        <dbReference type="SMART" id="SM01340"/>
    </source>
</evidence>
<dbReference type="SUPFAM" id="SSF54211">
    <property type="entry name" value="Ribosomal protein S5 domain 2-like"/>
    <property type="match status" value="1"/>
</dbReference>
<feature type="compositionally biased region" description="Polar residues" evidence="3">
    <location>
        <begin position="655"/>
        <end position="664"/>
    </location>
</feature>
<organism evidence="5 6">
    <name type="scientific">Lithohypha guttulata</name>
    <dbReference type="NCBI Taxonomy" id="1690604"/>
    <lineage>
        <taxon>Eukaryota</taxon>
        <taxon>Fungi</taxon>
        <taxon>Dikarya</taxon>
        <taxon>Ascomycota</taxon>
        <taxon>Pezizomycotina</taxon>
        <taxon>Eurotiomycetes</taxon>
        <taxon>Chaetothyriomycetidae</taxon>
        <taxon>Chaetothyriales</taxon>
        <taxon>Trichomeriaceae</taxon>
        <taxon>Lithohypha</taxon>
    </lineage>
</organism>
<dbReference type="PANTHER" id="PTHR10073">
    <property type="entry name" value="DNA MISMATCH REPAIR PROTEIN MLH, PMS, MUTL"/>
    <property type="match status" value="1"/>
</dbReference>
<dbReference type="EMBL" id="JAVRRG010000059">
    <property type="protein sequence ID" value="KAK5092338.1"/>
    <property type="molecule type" value="Genomic_DNA"/>
</dbReference>
<feature type="region of interest" description="Disordered" evidence="3">
    <location>
        <begin position="958"/>
        <end position="980"/>
    </location>
</feature>
<evidence type="ECO:0000256" key="3">
    <source>
        <dbReference type="SAM" id="MobiDB-lite"/>
    </source>
</evidence>
<dbReference type="InterPro" id="IPR013507">
    <property type="entry name" value="DNA_mismatch_S5_2-like"/>
</dbReference>
<sequence>MPIAALSENTTRAICSSLVLNDAISVIKELIDNALDSHATNIVIETSANTLDIVQVKDNGTGIGIEDRQLLCKRGFTSKIRTLEDLEQLGGTFLGFRGEALASVAELSDSVTFTTRVDGETVGTQLRFDSKGKLSSSCSAAHGTGTTVRVSDFLKTIPVRRQTALKQAAKALTRIKKLLFDYAFARPTVKFTFKVLKSKSELKDNWVFAPCKDASNLQVLTSKIVGKDTAAQCKQESISSEEDGYAIDAFMVQPGADLNKSSGNNRFFSIDGRPLTAERGVMRDLHKIYRSYLQAHLMDNHYQTGSQFLLLRLRCPKGTYDVNVEPAKNEVMLEDPTRVTKLFESLCIRLYGEKAAAPAPQHSESVKPRATATSSFDVLLAKKPSTVEQQQTRTLNSSGKISDDNTSTSFQSPIGPEGRSTSLDVYRDSPSKVSRNMYDLDDNEETARTGIPLSTRSGTVEAEEHDDVMDPHVTNPFVLAKMNTRLQPRNVTERTIKSPDEASQTGSESRRSPVSATAGGGPALMPPRSVLLPSPSTSPDRDHPYQNPGPPNRPWRTRQERETGGMSLDPSVPVNAPRPTLLDCWAHNVNSSSPVQHSSELIEVRRSEPIYKPEIPSRSPMQSSARRSTAHTSTKDQKQALQVPFRTPFKKPTGSMLSGGQQLLPSPEATPGSSSQKAPFSPSSRSKAQGPQLPGFGRVRINSSTELEDIMDFEHRKRDTILQHRGKQTKRQKPASDEAQLLVDDDGSLTIIPSNPCDADVDSRATGEKTNYASKFALAASGADESVTSSDLSLASFVQNPHHNRYKKAIRDLEERSRDTTGTDNVNSDAGEAEPAQVQNLNCIRPKLSPNDPRAYLIRHRDEQVASGKFAKTKRTKTTNFPFETIPTGSATFNLLAMLDASVTFDVTSLQRIAERLQPSEPYVRSGPAGLHEMTLTNGSEVMSEIESQVRALLEERIKSTSSKSNADDATAGATGQVGE</sequence>
<comment type="caution">
    <text evidence="5">The sequence shown here is derived from an EMBL/GenBank/DDBJ whole genome shotgun (WGS) entry which is preliminary data.</text>
</comment>
<dbReference type="InterPro" id="IPR020568">
    <property type="entry name" value="Ribosomal_Su5_D2-typ_SF"/>
</dbReference>
<gene>
    <name evidence="5" type="ORF">LTR24_005261</name>
</gene>
<evidence type="ECO:0000313" key="5">
    <source>
        <dbReference type="EMBL" id="KAK5092338.1"/>
    </source>
</evidence>
<dbReference type="InterPro" id="IPR002099">
    <property type="entry name" value="MutL/Mlh/PMS"/>
</dbReference>
<protein>
    <recommendedName>
        <fullName evidence="4">DNA mismatch repair protein S5 domain-containing protein</fullName>
    </recommendedName>
</protein>
<dbReference type="PROSITE" id="PS00058">
    <property type="entry name" value="DNA_MISMATCH_REPAIR_1"/>
    <property type="match status" value="1"/>
</dbReference>
<feature type="compositionally biased region" description="Basic and acidic residues" evidence="3">
    <location>
        <begin position="812"/>
        <end position="821"/>
    </location>
</feature>
<comment type="similarity">
    <text evidence="1">Belongs to the DNA mismatch repair MutL/HexB family.</text>
</comment>
<dbReference type="Pfam" id="PF01119">
    <property type="entry name" value="DNA_mis_repair"/>
    <property type="match status" value="1"/>
</dbReference>
<feature type="region of interest" description="Disordered" evidence="3">
    <location>
        <begin position="606"/>
        <end position="701"/>
    </location>
</feature>
<dbReference type="NCBIfam" id="TIGR00585">
    <property type="entry name" value="mutl"/>
    <property type="match status" value="1"/>
</dbReference>
<reference evidence="5 6" key="1">
    <citation type="submission" date="2023-08" db="EMBL/GenBank/DDBJ databases">
        <title>Black Yeasts Isolated from many extreme environments.</title>
        <authorList>
            <person name="Coleine C."/>
            <person name="Stajich J.E."/>
            <person name="Selbmann L."/>
        </authorList>
    </citation>
    <scope>NUCLEOTIDE SEQUENCE [LARGE SCALE GENOMIC DNA]</scope>
    <source>
        <strain evidence="5 6">CCFEE 5885</strain>
    </source>
</reference>
<feature type="compositionally biased region" description="Low complexity" evidence="3">
    <location>
        <begin position="673"/>
        <end position="686"/>
    </location>
</feature>
<feature type="compositionally biased region" description="Low complexity" evidence="3">
    <location>
        <begin position="623"/>
        <end position="632"/>
    </location>
</feature>
<feature type="region of interest" description="Disordered" evidence="3">
    <location>
        <begin position="812"/>
        <end position="838"/>
    </location>
</feature>
<evidence type="ECO:0000256" key="1">
    <source>
        <dbReference type="ARBA" id="ARBA00006082"/>
    </source>
</evidence>